<comment type="caution">
    <text evidence="2">The sequence shown here is derived from an EMBL/GenBank/DDBJ whole genome shotgun (WGS) entry which is preliminary data.</text>
</comment>
<sequence length="86" mass="10211">MIGERLLNPVNRYRRWFNILWTIPTLFIWAMVGARMGMQYDPDAPGGIYIFAGLMVWFFVHLLPVMVLAIVLVIYRWRVRTALRVK</sequence>
<proteinExistence type="predicted"/>
<organism evidence="2 3">
    <name type="scientific">Tatumella morbirosei</name>
    <dbReference type="NCBI Taxonomy" id="642227"/>
    <lineage>
        <taxon>Bacteria</taxon>
        <taxon>Pseudomonadati</taxon>
        <taxon>Pseudomonadota</taxon>
        <taxon>Gammaproteobacteria</taxon>
        <taxon>Enterobacterales</taxon>
        <taxon>Erwiniaceae</taxon>
        <taxon>Tatumella</taxon>
    </lineage>
</organism>
<dbReference type="RefSeq" id="WP_038021973.1">
    <property type="nucleotide sequence ID" value="NZ_JPKR02000003.1"/>
</dbReference>
<feature type="transmembrane region" description="Helical" evidence="1">
    <location>
        <begin position="48"/>
        <end position="75"/>
    </location>
</feature>
<evidence type="ECO:0000256" key="1">
    <source>
        <dbReference type="SAM" id="Phobius"/>
    </source>
</evidence>
<keyword evidence="1" id="KW-0472">Membrane</keyword>
<evidence type="ECO:0000313" key="2">
    <source>
        <dbReference type="EMBL" id="KGD72394.1"/>
    </source>
</evidence>
<dbReference type="EMBL" id="JPKR02000003">
    <property type="protein sequence ID" value="KGD72394.1"/>
    <property type="molecule type" value="Genomic_DNA"/>
</dbReference>
<accession>A0A095T767</accession>
<dbReference type="eggNOG" id="ENOG502ZU8D">
    <property type="taxonomic scope" value="Bacteria"/>
</dbReference>
<reference evidence="2" key="1">
    <citation type="submission" date="2014-12" db="EMBL/GenBank/DDBJ databases">
        <title>The draft genome of the Tatumella morbirosei type strain, LMG23360T isolated from pineapple rot.</title>
        <authorList>
            <person name="Smits T.H."/>
            <person name="Palmer M."/>
            <person name="Venter S.N."/>
            <person name="Duffy B."/>
            <person name="Steenkamp E.T."/>
            <person name="Chan W.Y."/>
            <person name="Coutinho T.A."/>
            <person name="Coetzee M.P."/>
            <person name="De Maayer P."/>
        </authorList>
    </citation>
    <scope>NUCLEOTIDE SEQUENCE [LARGE SCALE GENOMIC DNA]</scope>
    <source>
        <strain evidence="2">LMG 23360</strain>
    </source>
</reference>
<keyword evidence="1" id="KW-1133">Transmembrane helix</keyword>
<protein>
    <submittedName>
        <fullName evidence="2">Uncharacterized protein</fullName>
    </submittedName>
</protein>
<feature type="transmembrane region" description="Helical" evidence="1">
    <location>
        <begin position="16"/>
        <end position="36"/>
    </location>
</feature>
<dbReference type="Proteomes" id="UP000029577">
    <property type="component" value="Unassembled WGS sequence"/>
</dbReference>
<name>A0A095T767_9GAMM</name>
<dbReference type="OrthoDB" id="9919301at2"/>
<evidence type="ECO:0000313" key="3">
    <source>
        <dbReference type="Proteomes" id="UP000029577"/>
    </source>
</evidence>
<gene>
    <name evidence="2" type="ORF">HA49_16830</name>
</gene>
<keyword evidence="1" id="KW-0812">Transmembrane</keyword>
<keyword evidence="3" id="KW-1185">Reference proteome</keyword>
<dbReference type="AlphaFoldDB" id="A0A095T767"/>